<proteinExistence type="predicted"/>
<evidence type="ECO:0000259" key="2">
    <source>
        <dbReference type="Pfam" id="PF14332"/>
    </source>
</evidence>
<feature type="domain" description="PatA-like N-terminal" evidence="2">
    <location>
        <begin position="4"/>
        <end position="88"/>
    </location>
</feature>
<protein>
    <recommendedName>
        <fullName evidence="2">PatA-like N-terminal domain-containing protein</fullName>
    </recommendedName>
</protein>
<evidence type="ECO:0000313" key="3">
    <source>
        <dbReference type="EMBL" id="KPV54476.1"/>
    </source>
</evidence>
<accession>A0A0P9HI37</accession>
<dbReference type="EMBL" id="LJCR01000051">
    <property type="protein sequence ID" value="KPV54476.1"/>
    <property type="molecule type" value="Genomic_DNA"/>
</dbReference>
<dbReference type="Proteomes" id="UP000050509">
    <property type="component" value="Unassembled WGS sequence"/>
</dbReference>
<dbReference type="AlphaFoldDB" id="A0A0P9HI37"/>
<sequence length="240" mass="26458">MSLEGILHDMPFADLLEVFHLDRKSGILQLFTTAQRASLYVTMGRVIDAVVVQLPQQQLIASGDEAVAQIFGWEDAQFVFKPDQSTLYRPVTIFRDAEDLVQIGPIRPRFSNDLSMASIISPIKVDCTFSHDLRVVEPVSEHYDNQYRCLRLSATRVISSAQACPSSRQRFDLLPCEEGLELAIGAQKGEPAPVYAPQPAKQPTFPAPAVPAQPAGSAPAGAPHPSRRLMQAILRRVRSL</sequence>
<feature type="region of interest" description="Disordered" evidence="1">
    <location>
        <begin position="191"/>
        <end position="226"/>
    </location>
</feature>
<organism evidence="3 4">
    <name type="scientific">Kouleothrix aurantiaca</name>
    <dbReference type="NCBI Taxonomy" id="186479"/>
    <lineage>
        <taxon>Bacteria</taxon>
        <taxon>Bacillati</taxon>
        <taxon>Chloroflexota</taxon>
        <taxon>Chloroflexia</taxon>
        <taxon>Chloroflexales</taxon>
        <taxon>Roseiflexineae</taxon>
        <taxon>Roseiflexaceae</taxon>
        <taxon>Kouleothrix</taxon>
    </lineage>
</organism>
<dbReference type="InterPro" id="IPR025497">
    <property type="entry name" value="PatA-like_N"/>
</dbReference>
<comment type="caution">
    <text evidence="3">The sequence shown here is derived from an EMBL/GenBank/DDBJ whole genome shotgun (WGS) entry which is preliminary data.</text>
</comment>
<feature type="compositionally biased region" description="Low complexity" evidence="1">
    <location>
        <begin position="212"/>
        <end position="224"/>
    </location>
</feature>
<evidence type="ECO:0000256" key="1">
    <source>
        <dbReference type="SAM" id="MobiDB-lite"/>
    </source>
</evidence>
<dbReference type="Pfam" id="PF14332">
    <property type="entry name" value="DUF4388"/>
    <property type="match status" value="1"/>
</dbReference>
<name>A0A0P9HI37_9CHLR</name>
<dbReference type="PANTHER" id="PTHR36304">
    <property type="entry name" value="DOMAIN GTPASE-ACTIVATING PROTEIN, PUTATIVE-RELATED-RELATED"/>
    <property type="match status" value="1"/>
</dbReference>
<keyword evidence="4" id="KW-1185">Reference proteome</keyword>
<reference evidence="3 4" key="1">
    <citation type="submission" date="2015-09" db="EMBL/GenBank/DDBJ databases">
        <title>Draft genome sequence of Kouleothrix aurantiaca JCM 19913.</title>
        <authorList>
            <person name="Hemp J."/>
        </authorList>
    </citation>
    <scope>NUCLEOTIDE SEQUENCE [LARGE SCALE GENOMIC DNA]</scope>
    <source>
        <strain evidence="3 4">COM-B</strain>
    </source>
</reference>
<evidence type="ECO:0000313" key="4">
    <source>
        <dbReference type="Proteomes" id="UP000050509"/>
    </source>
</evidence>
<gene>
    <name evidence="3" type="ORF">SE17_03505</name>
</gene>
<dbReference type="PANTHER" id="PTHR36304:SF4">
    <property type="entry name" value="DUF4388 DOMAIN-CONTAINING PROTEIN"/>
    <property type="match status" value="1"/>
</dbReference>